<evidence type="ECO:0000256" key="1">
    <source>
        <dbReference type="ARBA" id="ARBA00010062"/>
    </source>
</evidence>
<evidence type="ECO:0000313" key="5">
    <source>
        <dbReference type="EMBL" id="ATG54948.1"/>
    </source>
</evidence>
<dbReference type="AlphaFoldDB" id="A0A291GXQ1"/>
<reference evidence="5 6" key="1">
    <citation type="journal article" date="2014" name="Int. J. Syst. Evol. Microbiol.">
        <title>Brachybacterium ginsengisoli sp. nov., isolated from soil of a ginseng field.</title>
        <authorList>
            <person name="Hoang V.A."/>
            <person name="Kim Y.J."/>
            <person name="Nguyen N.L."/>
            <person name="Yang D.C."/>
        </authorList>
    </citation>
    <scope>NUCLEOTIDE SEQUENCE [LARGE SCALE GENOMIC DNA]</scope>
    <source>
        <strain evidence="5 6">DCY80</strain>
    </source>
</reference>
<proteinExistence type="inferred from homology"/>
<dbReference type="PANTHER" id="PTHR30483:SF6">
    <property type="entry name" value="PERIPLASMIC BINDING PROTEIN OF ABC TRANSPORTER FOR NATURAL AMINO ACIDS"/>
    <property type="match status" value="1"/>
</dbReference>
<feature type="region of interest" description="Disordered" evidence="3">
    <location>
        <begin position="27"/>
        <end position="48"/>
    </location>
</feature>
<protein>
    <submittedName>
        <fullName evidence="5">Amino acid ABC transporter substrate-binding protein</fullName>
    </submittedName>
</protein>
<dbReference type="InterPro" id="IPR028082">
    <property type="entry name" value="Peripla_BP_I"/>
</dbReference>
<name>A0A291GXQ1_9MICO</name>
<dbReference type="OrthoDB" id="4789056at2"/>
<dbReference type="KEGG" id="bgg:CFK41_09355"/>
<evidence type="ECO:0000259" key="4">
    <source>
        <dbReference type="Pfam" id="PF13458"/>
    </source>
</evidence>
<dbReference type="PANTHER" id="PTHR30483">
    <property type="entry name" value="LEUCINE-SPECIFIC-BINDING PROTEIN"/>
    <property type="match status" value="1"/>
</dbReference>
<accession>A0A291GXQ1</accession>
<dbReference type="PROSITE" id="PS51257">
    <property type="entry name" value="PROKAR_LIPOPROTEIN"/>
    <property type="match status" value="1"/>
</dbReference>
<dbReference type="InterPro" id="IPR028081">
    <property type="entry name" value="Leu-bd"/>
</dbReference>
<gene>
    <name evidence="5" type="ORF">CFK41_09355</name>
</gene>
<dbReference type="Proteomes" id="UP000217889">
    <property type="component" value="Chromosome"/>
</dbReference>
<dbReference type="RefSeq" id="WP_096799413.1">
    <property type="nucleotide sequence ID" value="NZ_CP023564.1"/>
</dbReference>
<organism evidence="5 6">
    <name type="scientific">Brachybacterium ginsengisoli</name>
    <dbReference type="NCBI Taxonomy" id="1331682"/>
    <lineage>
        <taxon>Bacteria</taxon>
        <taxon>Bacillati</taxon>
        <taxon>Actinomycetota</taxon>
        <taxon>Actinomycetes</taxon>
        <taxon>Micrococcales</taxon>
        <taxon>Dermabacteraceae</taxon>
        <taxon>Brachybacterium</taxon>
    </lineage>
</organism>
<dbReference type="Gene3D" id="3.40.50.2300">
    <property type="match status" value="2"/>
</dbReference>
<comment type="similarity">
    <text evidence="1">Belongs to the leucine-binding protein family.</text>
</comment>
<evidence type="ECO:0000256" key="3">
    <source>
        <dbReference type="SAM" id="MobiDB-lite"/>
    </source>
</evidence>
<evidence type="ECO:0000256" key="2">
    <source>
        <dbReference type="ARBA" id="ARBA00022729"/>
    </source>
</evidence>
<dbReference type="InterPro" id="IPR051010">
    <property type="entry name" value="BCAA_transport"/>
</dbReference>
<keyword evidence="2" id="KW-0732">Signal</keyword>
<dbReference type="EMBL" id="CP023564">
    <property type="protein sequence ID" value="ATG54948.1"/>
    <property type="molecule type" value="Genomic_DNA"/>
</dbReference>
<sequence>MAITRRDLVRGLGAGILGAGALSACTRGRGGRTRNTTPPPTAKPVDAPDEPLVIGQIGAAYGRMAAFEEAIAVSIDEARIDVNARWEGLFDQEVVLLERHVMQEPGEDLAPVIAALVEEGATCLITSIDEESLVAAMPAIVEGGLAVIDVFTSGMSVRSSDVQTANLLVRLAPNDQILAARYAETALGATSEGGGTPGTVAFLSEDTAQGRSLHHELEQYLNPRGGRINSEQFYAVGDIGDIPARVKAVLKERPALVVLNGGQESARFLSALHRATLDEDGRAELQIPSQLAPAATLDYSQQSLGKDLLAECLTTATGYQPGGEITAAHEAMMLNRSSDFLRTGYAYSQHGYDAFTMACLAAQDALSLTGTAIAASLPKILTGATACEDYGACRGAMTTALEANQRETVAYAGRMGALELGPQSDARLGDLREYSWSEANALGKVSASGFEAPE</sequence>
<keyword evidence="6" id="KW-1185">Reference proteome</keyword>
<evidence type="ECO:0000313" key="6">
    <source>
        <dbReference type="Proteomes" id="UP000217889"/>
    </source>
</evidence>
<dbReference type="SUPFAM" id="SSF53822">
    <property type="entry name" value="Periplasmic binding protein-like I"/>
    <property type="match status" value="1"/>
</dbReference>
<dbReference type="Pfam" id="PF13458">
    <property type="entry name" value="Peripla_BP_6"/>
    <property type="match status" value="1"/>
</dbReference>
<feature type="domain" description="Leucine-binding protein" evidence="4">
    <location>
        <begin position="54"/>
        <end position="379"/>
    </location>
</feature>